<keyword evidence="6" id="KW-0303">Gap junction</keyword>
<evidence type="ECO:0000256" key="7">
    <source>
        <dbReference type="ARBA" id="ARBA00022949"/>
    </source>
</evidence>
<dbReference type="InterPro" id="IPR000990">
    <property type="entry name" value="Innexin"/>
</dbReference>
<evidence type="ECO:0000256" key="10">
    <source>
        <dbReference type="ARBA" id="ARBA00023136"/>
    </source>
</evidence>
<keyword evidence="13" id="KW-1185">Reference proteome</keyword>
<keyword evidence="8" id="KW-1133">Transmembrane helix</keyword>
<evidence type="ECO:0000256" key="1">
    <source>
        <dbReference type="ARBA" id="ARBA00004610"/>
    </source>
</evidence>
<dbReference type="GO" id="GO:0005921">
    <property type="term" value="C:gap junction"/>
    <property type="evidence" value="ECO:0007669"/>
    <property type="project" value="UniProtKB-SubCell"/>
</dbReference>
<evidence type="ECO:0000256" key="8">
    <source>
        <dbReference type="ARBA" id="ARBA00022989"/>
    </source>
</evidence>
<evidence type="ECO:0000256" key="11">
    <source>
        <dbReference type="ARBA" id="ARBA00023303"/>
    </source>
</evidence>
<proteinExistence type="inferred from homology"/>
<dbReference type="WBParaSite" id="Hba_16984">
    <property type="protein sequence ID" value="Hba_16984"/>
    <property type="gene ID" value="Hba_16984"/>
</dbReference>
<evidence type="ECO:0000256" key="3">
    <source>
        <dbReference type="ARBA" id="ARBA00022448"/>
    </source>
</evidence>
<dbReference type="GO" id="GO:0005886">
    <property type="term" value="C:plasma membrane"/>
    <property type="evidence" value="ECO:0007669"/>
    <property type="project" value="UniProtKB-SubCell"/>
</dbReference>
<keyword evidence="4" id="KW-1003">Cell membrane</keyword>
<dbReference type="PRINTS" id="PR01262">
    <property type="entry name" value="INNEXIN"/>
</dbReference>
<evidence type="ECO:0000256" key="9">
    <source>
        <dbReference type="ARBA" id="ARBA00023065"/>
    </source>
</evidence>
<keyword evidence="5" id="KW-0812">Transmembrane</keyword>
<organism evidence="13 14">
    <name type="scientific">Heterorhabditis bacteriophora</name>
    <name type="common">Entomopathogenic nematode worm</name>
    <dbReference type="NCBI Taxonomy" id="37862"/>
    <lineage>
        <taxon>Eukaryota</taxon>
        <taxon>Metazoa</taxon>
        <taxon>Ecdysozoa</taxon>
        <taxon>Nematoda</taxon>
        <taxon>Chromadorea</taxon>
        <taxon>Rhabditida</taxon>
        <taxon>Rhabditina</taxon>
        <taxon>Rhabditomorpha</taxon>
        <taxon>Strongyloidea</taxon>
        <taxon>Heterorhabditidae</taxon>
        <taxon>Heterorhabditis</taxon>
    </lineage>
</organism>
<evidence type="ECO:0000313" key="14">
    <source>
        <dbReference type="WBParaSite" id="Hba_16984"/>
    </source>
</evidence>
<evidence type="ECO:0000256" key="4">
    <source>
        <dbReference type="ARBA" id="ARBA00022475"/>
    </source>
</evidence>
<evidence type="ECO:0000256" key="12">
    <source>
        <dbReference type="RuleBase" id="RU010713"/>
    </source>
</evidence>
<keyword evidence="11 12" id="KW-0407">Ion channel</keyword>
<dbReference type="PANTHER" id="PTHR11893">
    <property type="entry name" value="INNEXIN"/>
    <property type="match status" value="1"/>
</dbReference>
<comment type="subcellular location">
    <subcellularLocation>
        <location evidence="1">Cell junction</location>
        <location evidence="1">Gap junction</location>
    </subcellularLocation>
    <subcellularLocation>
        <location evidence="2 12">Cell membrane</location>
        <topology evidence="2 12">Multi-pass membrane protein</topology>
    </subcellularLocation>
</comment>
<evidence type="ECO:0000256" key="2">
    <source>
        <dbReference type="ARBA" id="ARBA00004651"/>
    </source>
</evidence>
<keyword evidence="9 12" id="KW-0406">Ion transport</keyword>
<dbReference type="Pfam" id="PF00876">
    <property type="entry name" value="Innexin"/>
    <property type="match status" value="1"/>
</dbReference>
<comment type="similarity">
    <text evidence="12">Belongs to the pannexin family.</text>
</comment>
<accession>A0A1I7XI34</accession>
<dbReference type="PANTHER" id="PTHR11893:SF20">
    <property type="entry name" value="INNEXIN-3"/>
    <property type="match status" value="1"/>
</dbReference>
<name>A0A1I7XI34_HETBA</name>
<keyword evidence="3 12" id="KW-0813">Transport</keyword>
<dbReference type="PROSITE" id="PS51013">
    <property type="entry name" value="PANNEXIN"/>
    <property type="match status" value="1"/>
</dbReference>
<gene>
    <name evidence="12" type="primary">inx</name>
</gene>
<evidence type="ECO:0000256" key="6">
    <source>
        <dbReference type="ARBA" id="ARBA00022868"/>
    </source>
</evidence>
<keyword evidence="7" id="KW-0965">Cell junction</keyword>
<comment type="function">
    <text evidence="12">Structural component of the gap junctions.</text>
</comment>
<sequence>MLSLPSVFDILSKVDTYPAEDLVDRLNFGASVYLLAFFVLITGSKQHFGTPIQCMAPPESADSWVNYYHDYCYIQDKLMIRDMNVRKSIDFETYFRTAGDATPIGQFYPADTRSRSHQGQEDEWTPRVMYYQWVPYVLFLQAIFFLLPKLFWKVIGAHWCNGVDMETAITEASKIRSLIGNDREVALVSVSKFIKDVLETKRKRPYFGSSIASVCYVVTKWLIVTNAVGQLYMLSYFVGRGDYFWGYTGATKVLIRMSSHIIS</sequence>
<keyword evidence="10" id="KW-0472">Membrane</keyword>
<dbReference type="GO" id="GO:0005243">
    <property type="term" value="F:gap junction channel activity"/>
    <property type="evidence" value="ECO:0007669"/>
    <property type="project" value="TreeGrafter"/>
</dbReference>
<dbReference type="Proteomes" id="UP000095283">
    <property type="component" value="Unplaced"/>
</dbReference>
<dbReference type="GO" id="GO:0034220">
    <property type="term" value="P:monoatomic ion transmembrane transport"/>
    <property type="evidence" value="ECO:0007669"/>
    <property type="project" value="UniProtKB-KW"/>
</dbReference>
<evidence type="ECO:0000313" key="13">
    <source>
        <dbReference type="Proteomes" id="UP000095283"/>
    </source>
</evidence>
<reference evidence="14" key="1">
    <citation type="submission" date="2016-11" db="UniProtKB">
        <authorList>
            <consortium name="WormBaseParasite"/>
        </authorList>
    </citation>
    <scope>IDENTIFICATION</scope>
</reference>
<protein>
    <recommendedName>
        <fullName evidence="12">Innexin</fullName>
    </recommendedName>
</protein>
<dbReference type="AlphaFoldDB" id="A0A1I7XI34"/>
<evidence type="ECO:0000256" key="5">
    <source>
        <dbReference type="ARBA" id="ARBA00022692"/>
    </source>
</evidence>